<dbReference type="SMART" id="SM00744">
    <property type="entry name" value="RINGv"/>
    <property type="match status" value="1"/>
</dbReference>
<evidence type="ECO:0000313" key="8">
    <source>
        <dbReference type="Proteomes" id="UP000775213"/>
    </source>
</evidence>
<feature type="chain" id="PRO_5044023524" description="RING-CH-type domain-containing protein" evidence="5">
    <location>
        <begin position="21"/>
        <end position="214"/>
    </location>
</feature>
<keyword evidence="4" id="KW-0812">Transmembrane</keyword>
<dbReference type="SUPFAM" id="SSF57850">
    <property type="entry name" value="RING/U-box"/>
    <property type="match status" value="1"/>
</dbReference>
<dbReference type="Pfam" id="PF12906">
    <property type="entry name" value="RINGv"/>
    <property type="match status" value="1"/>
</dbReference>
<sequence>MPFRFSQTWLLSSAVILCETAMEGGDEKERAPTDGIEPKALTIVIDVISNDTSCSALDPSEDTGREKVKEETMAVDLESGGECSEMEGEKICRICHLSSELVGSVEEGWELIEIGCGCKEELGIAHRRCAEAWFRVKGNRLCEICGLNAKSIVGKDDFSFMELWHEGRRRPGGSNNLNLRNHGNYWTSQRFCSFFVSFLVIAFILQWYFRESFN</sequence>
<evidence type="ECO:0000256" key="3">
    <source>
        <dbReference type="ARBA" id="ARBA00022833"/>
    </source>
</evidence>
<comment type="caution">
    <text evidence="7">The sequence shown here is derived from an EMBL/GenBank/DDBJ whole genome shotgun (WGS) entry which is preliminary data.</text>
</comment>
<dbReference type="PANTHER" id="PTHR46214:SF8">
    <property type="entry name" value="RING_FYVE_PHD ZINC FINGER SUPERFAMILY PROTEIN"/>
    <property type="match status" value="1"/>
</dbReference>
<keyword evidence="3" id="KW-0862">Zinc</keyword>
<evidence type="ECO:0000313" key="7">
    <source>
        <dbReference type="EMBL" id="KAH0450682.1"/>
    </source>
</evidence>
<feature type="transmembrane region" description="Helical" evidence="4">
    <location>
        <begin position="191"/>
        <end position="209"/>
    </location>
</feature>
<protein>
    <recommendedName>
        <fullName evidence="6">RING-CH-type domain-containing protein</fullName>
    </recommendedName>
</protein>
<feature type="domain" description="RING-CH-type" evidence="6">
    <location>
        <begin position="84"/>
        <end position="152"/>
    </location>
</feature>
<keyword evidence="1" id="KW-0479">Metal-binding</keyword>
<dbReference type="InterPro" id="IPR011016">
    <property type="entry name" value="Znf_RING-CH"/>
</dbReference>
<evidence type="ECO:0000256" key="2">
    <source>
        <dbReference type="ARBA" id="ARBA00022771"/>
    </source>
</evidence>
<dbReference type="AlphaFoldDB" id="A0AAV7G4N2"/>
<dbReference type="PROSITE" id="PS51292">
    <property type="entry name" value="ZF_RING_CH"/>
    <property type="match status" value="1"/>
</dbReference>
<dbReference type="Gene3D" id="3.30.40.10">
    <property type="entry name" value="Zinc/RING finger domain, C3HC4 (zinc finger)"/>
    <property type="match status" value="1"/>
</dbReference>
<accession>A0AAV7G4N2</accession>
<dbReference type="InterPro" id="IPR013083">
    <property type="entry name" value="Znf_RING/FYVE/PHD"/>
</dbReference>
<feature type="signal peptide" evidence="5">
    <location>
        <begin position="1"/>
        <end position="20"/>
    </location>
</feature>
<reference evidence="7 8" key="1">
    <citation type="journal article" date="2021" name="Hortic Res">
        <title>Chromosome-scale assembly of the Dendrobium chrysotoxum genome enhances the understanding of orchid evolution.</title>
        <authorList>
            <person name="Zhang Y."/>
            <person name="Zhang G.Q."/>
            <person name="Zhang D."/>
            <person name="Liu X.D."/>
            <person name="Xu X.Y."/>
            <person name="Sun W.H."/>
            <person name="Yu X."/>
            <person name="Zhu X."/>
            <person name="Wang Z.W."/>
            <person name="Zhao X."/>
            <person name="Zhong W.Y."/>
            <person name="Chen H."/>
            <person name="Yin W.L."/>
            <person name="Huang T."/>
            <person name="Niu S.C."/>
            <person name="Liu Z.J."/>
        </authorList>
    </citation>
    <scope>NUCLEOTIDE SEQUENCE [LARGE SCALE GENOMIC DNA]</scope>
    <source>
        <strain evidence="7">Lindl</strain>
    </source>
</reference>
<dbReference type="Proteomes" id="UP000775213">
    <property type="component" value="Unassembled WGS sequence"/>
</dbReference>
<evidence type="ECO:0000256" key="1">
    <source>
        <dbReference type="ARBA" id="ARBA00022723"/>
    </source>
</evidence>
<keyword evidence="2" id="KW-0863">Zinc-finger</keyword>
<keyword evidence="8" id="KW-1185">Reference proteome</keyword>
<organism evidence="7 8">
    <name type="scientific">Dendrobium chrysotoxum</name>
    <name type="common">Orchid</name>
    <dbReference type="NCBI Taxonomy" id="161865"/>
    <lineage>
        <taxon>Eukaryota</taxon>
        <taxon>Viridiplantae</taxon>
        <taxon>Streptophyta</taxon>
        <taxon>Embryophyta</taxon>
        <taxon>Tracheophyta</taxon>
        <taxon>Spermatophyta</taxon>
        <taxon>Magnoliopsida</taxon>
        <taxon>Liliopsida</taxon>
        <taxon>Asparagales</taxon>
        <taxon>Orchidaceae</taxon>
        <taxon>Epidendroideae</taxon>
        <taxon>Malaxideae</taxon>
        <taxon>Dendrobiinae</taxon>
        <taxon>Dendrobium</taxon>
    </lineage>
</organism>
<keyword evidence="4" id="KW-1133">Transmembrane helix</keyword>
<evidence type="ECO:0000256" key="4">
    <source>
        <dbReference type="SAM" id="Phobius"/>
    </source>
</evidence>
<dbReference type="PANTHER" id="PTHR46214">
    <property type="entry name" value="ZINC FINGER, RING-CH-TYPE"/>
    <property type="match status" value="1"/>
</dbReference>
<name>A0AAV7G4N2_DENCH</name>
<proteinExistence type="predicted"/>
<dbReference type="GO" id="GO:0008270">
    <property type="term" value="F:zinc ion binding"/>
    <property type="evidence" value="ECO:0007669"/>
    <property type="project" value="UniProtKB-KW"/>
</dbReference>
<evidence type="ECO:0000256" key="5">
    <source>
        <dbReference type="SAM" id="SignalP"/>
    </source>
</evidence>
<evidence type="ECO:0000259" key="6">
    <source>
        <dbReference type="PROSITE" id="PS51292"/>
    </source>
</evidence>
<dbReference type="EMBL" id="JAGFBR010000018">
    <property type="protein sequence ID" value="KAH0450682.1"/>
    <property type="molecule type" value="Genomic_DNA"/>
</dbReference>
<keyword evidence="4" id="KW-0472">Membrane</keyword>
<keyword evidence="5" id="KW-0732">Signal</keyword>
<gene>
    <name evidence="7" type="ORF">IEQ34_021374</name>
</gene>